<reference evidence="2 4" key="1">
    <citation type="journal article" date="2008" name="Science">
        <title>The Physcomitrella genome reveals evolutionary insights into the conquest of land by plants.</title>
        <authorList>
            <person name="Rensing S."/>
            <person name="Lang D."/>
            <person name="Zimmer A."/>
            <person name="Terry A."/>
            <person name="Salamov A."/>
            <person name="Shapiro H."/>
            <person name="Nishiyama T."/>
            <person name="Perroud P.-F."/>
            <person name="Lindquist E."/>
            <person name="Kamisugi Y."/>
            <person name="Tanahashi T."/>
            <person name="Sakakibara K."/>
            <person name="Fujita T."/>
            <person name="Oishi K."/>
            <person name="Shin-I T."/>
            <person name="Kuroki Y."/>
            <person name="Toyoda A."/>
            <person name="Suzuki Y."/>
            <person name="Hashimoto A."/>
            <person name="Yamaguchi K."/>
            <person name="Sugano A."/>
            <person name="Kohara Y."/>
            <person name="Fujiyama A."/>
            <person name="Anterola A."/>
            <person name="Aoki S."/>
            <person name="Ashton N."/>
            <person name="Barbazuk W.B."/>
            <person name="Barker E."/>
            <person name="Bennetzen J."/>
            <person name="Bezanilla M."/>
            <person name="Blankenship R."/>
            <person name="Cho S.H."/>
            <person name="Dutcher S."/>
            <person name="Estelle M."/>
            <person name="Fawcett J.A."/>
            <person name="Gundlach H."/>
            <person name="Hanada K."/>
            <person name="Heyl A."/>
            <person name="Hicks K.A."/>
            <person name="Hugh J."/>
            <person name="Lohr M."/>
            <person name="Mayer K."/>
            <person name="Melkozernov A."/>
            <person name="Murata T."/>
            <person name="Nelson D."/>
            <person name="Pils B."/>
            <person name="Prigge M."/>
            <person name="Reiss B."/>
            <person name="Renner T."/>
            <person name="Rombauts S."/>
            <person name="Rushton P."/>
            <person name="Sanderfoot A."/>
            <person name="Schween G."/>
            <person name="Shiu S.-H."/>
            <person name="Stueber K."/>
            <person name="Theodoulou F.L."/>
            <person name="Tu H."/>
            <person name="Van de Peer Y."/>
            <person name="Verrier P.J."/>
            <person name="Waters E."/>
            <person name="Wood A."/>
            <person name="Yang L."/>
            <person name="Cove D."/>
            <person name="Cuming A."/>
            <person name="Hasebe M."/>
            <person name="Lucas S."/>
            <person name="Mishler D.B."/>
            <person name="Reski R."/>
            <person name="Grigoriev I."/>
            <person name="Quatrano R.S."/>
            <person name="Boore J.L."/>
        </authorList>
    </citation>
    <scope>NUCLEOTIDE SEQUENCE [LARGE SCALE GENOMIC DNA]</scope>
    <source>
        <strain evidence="3 4">cv. Gransden 2004</strain>
    </source>
</reference>
<keyword evidence="4" id="KW-1185">Reference proteome</keyword>
<evidence type="ECO:0000313" key="2">
    <source>
        <dbReference type="EMBL" id="PNR27534.1"/>
    </source>
</evidence>
<dbReference type="EnsemblPlants" id="Pp3c25_6740V3.1">
    <property type="protein sequence ID" value="PAC:32980577.CDS.1"/>
    <property type="gene ID" value="Pp3c25_6740"/>
</dbReference>
<reference evidence="3" key="3">
    <citation type="submission" date="2020-12" db="UniProtKB">
        <authorList>
            <consortium name="EnsemblPlants"/>
        </authorList>
    </citation>
    <scope>IDENTIFICATION</scope>
</reference>
<dbReference type="Proteomes" id="UP000006727">
    <property type="component" value="Chromosome 25"/>
</dbReference>
<dbReference type="AlphaFoldDB" id="A0A2K1IE29"/>
<name>A0A2K1IE29_PHYPA</name>
<protein>
    <submittedName>
        <fullName evidence="2 3">Uncharacterized protein</fullName>
    </submittedName>
</protein>
<evidence type="ECO:0000313" key="4">
    <source>
        <dbReference type="Proteomes" id="UP000006727"/>
    </source>
</evidence>
<gene>
    <name evidence="2" type="ORF">PHYPA_029686</name>
</gene>
<accession>A0A2K1IE29</accession>
<evidence type="ECO:0000313" key="3">
    <source>
        <dbReference type="EnsemblPlants" id="PAC:32980577.CDS.1"/>
    </source>
</evidence>
<feature type="region of interest" description="Disordered" evidence="1">
    <location>
        <begin position="88"/>
        <end position="109"/>
    </location>
</feature>
<organism evidence="2">
    <name type="scientific">Physcomitrium patens</name>
    <name type="common">Spreading-leaved earth moss</name>
    <name type="synonym">Physcomitrella patens</name>
    <dbReference type="NCBI Taxonomy" id="3218"/>
    <lineage>
        <taxon>Eukaryota</taxon>
        <taxon>Viridiplantae</taxon>
        <taxon>Streptophyta</taxon>
        <taxon>Embryophyta</taxon>
        <taxon>Bryophyta</taxon>
        <taxon>Bryophytina</taxon>
        <taxon>Bryopsida</taxon>
        <taxon>Funariidae</taxon>
        <taxon>Funariales</taxon>
        <taxon>Funariaceae</taxon>
        <taxon>Physcomitrium</taxon>
    </lineage>
</organism>
<evidence type="ECO:0000256" key="1">
    <source>
        <dbReference type="SAM" id="MobiDB-lite"/>
    </source>
</evidence>
<dbReference type="Gramene" id="Pp3c25_6740V3.1">
    <property type="protein sequence ID" value="PAC:32980577.CDS.1"/>
    <property type="gene ID" value="Pp3c25_6740"/>
</dbReference>
<reference evidence="2 4" key="2">
    <citation type="journal article" date="2018" name="Plant J.">
        <title>The Physcomitrella patens chromosome-scale assembly reveals moss genome structure and evolution.</title>
        <authorList>
            <person name="Lang D."/>
            <person name="Ullrich K.K."/>
            <person name="Murat F."/>
            <person name="Fuchs J."/>
            <person name="Jenkins J."/>
            <person name="Haas F.B."/>
            <person name="Piednoel M."/>
            <person name="Gundlach H."/>
            <person name="Van Bel M."/>
            <person name="Meyberg R."/>
            <person name="Vives C."/>
            <person name="Morata J."/>
            <person name="Symeonidi A."/>
            <person name="Hiss M."/>
            <person name="Muchero W."/>
            <person name="Kamisugi Y."/>
            <person name="Saleh O."/>
            <person name="Blanc G."/>
            <person name="Decker E.L."/>
            <person name="van Gessel N."/>
            <person name="Grimwood J."/>
            <person name="Hayes R.D."/>
            <person name="Graham S.W."/>
            <person name="Gunter L.E."/>
            <person name="McDaniel S.F."/>
            <person name="Hoernstein S.N.W."/>
            <person name="Larsson A."/>
            <person name="Li F.W."/>
            <person name="Perroud P.F."/>
            <person name="Phillips J."/>
            <person name="Ranjan P."/>
            <person name="Rokshar D.S."/>
            <person name="Rothfels C.J."/>
            <person name="Schneider L."/>
            <person name="Shu S."/>
            <person name="Stevenson D.W."/>
            <person name="Thummler F."/>
            <person name="Tillich M."/>
            <person name="Villarreal Aguilar J.C."/>
            <person name="Widiez T."/>
            <person name="Wong G.K."/>
            <person name="Wymore A."/>
            <person name="Zhang Y."/>
            <person name="Zimmer A.D."/>
            <person name="Quatrano R.S."/>
            <person name="Mayer K.F.X."/>
            <person name="Goodstein D."/>
            <person name="Casacuberta J.M."/>
            <person name="Vandepoele K."/>
            <person name="Reski R."/>
            <person name="Cuming A.C."/>
            <person name="Tuskan G.A."/>
            <person name="Maumus F."/>
            <person name="Salse J."/>
            <person name="Schmutz J."/>
            <person name="Rensing S.A."/>
        </authorList>
    </citation>
    <scope>NUCLEOTIDE SEQUENCE [LARGE SCALE GENOMIC DNA]</scope>
    <source>
        <strain evidence="3 4">cv. Gransden 2004</strain>
    </source>
</reference>
<sequence length="109" mass="12390">MSTMTFVSGNKDTHNLAMICTQRLIVMRHCQQWVDPNRAWLKKPGACTWDPPFAEERIAQSREVEEALRATKCQSQGFLFCYSCGACKPSKGSSQECVRRGPQFQSKGW</sequence>
<dbReference type="EMBL" id="ABEU02000025">
    <property type="protein sequence ID" value="PNR27534.1"/>
    <property type="molecule type" value="Genomic_DNA"/>
</dbReference>
<proteinExistence type="predicted"/>
<dbReference type="InParanoid" id="A0A2K1IE29"/>